<evidence type="ECO:0000256" key="3">
    <source>
        <dbReference type="ARBA" id="ARBA00022821"/>
    </source>
</evidence>
<evidence type="ECO:0000313" key="8">
    <source>
        <dbReference type="EMBL" id="KAK4373194.1"/>
    </source>
</evidence>
<dbReference type="PANTHER" id="PTHR32227">
    <property type="entry name" value="GLUCAN ENDO-1,3-BETA-GLUCOSIDASE BG1-RELATED-RELATED"/>
    <property type="match status" value="1"/>
</dbReference>
<feature type="region of interest" description="Disordered" evidence="7">
    <location>
        <begin position="1"/>
        <end position="48"/>
    </location>
</feature>
<proteinExistence type="inferred from homology"/>
<evidence type="ECO:0000256" key="2">
    <source>
        <dbReference type="ARBA" id="ARBA00022801"/>
    </source>
</evidence>
<keyword evidence="9" id="KW-1185">Reference proteome</keyword>
<dbReference type="GO" id="GO:0004553">
    <property type="term" value="F:hydrolase activity, hydrolyzing O-glycosyl compounds"/>
    <property type="evidence" value="ECO:0007669"/>
    <property type="project" value="InterPro"/>
</dbReference>
<keyword evidence="2 6" id="KW-0378">Hydrolase</keyword>
<reference evidence="8" key="1">
    <citation type="submission" date="2023-12" db="EMBL/GenBank/DDBJ databases">
        <title>Genome assembly of Anisodus tanguticus.</title>
        <authorList>
            <person name="Wang Y.-J."/>
        </authorList>
    </citation>
    <scope>NUCLEOTIDE SEQUENCE</scope>
    <source>
        <strain evidence="8">KB-2021</strain>
        <tissue evidence="8">Leaf</tissue>
    </source>
</reference>
<keyword evidence="4 6" id="KW-0326">Glycosidase</keyword>
<dbReference type="AlphaFoldDB" id="A0AAE1VTW8"/>
<organism evidence="8 9">
    <name type="scientific">Anisodus tanguticus</name>
    <dbReference type="NCBI Taxonomy" id="243964"/>
    <lineage>
        <taxon>Eukaryota</taxon>
        <taxon>Viridiplantae</taxon>
        <taxon>Streptophyta</taxon>
        <taxon>Embryophyta</taxon>
        <taxon>Tracheophyta</taxon>
        <taxon>Spermatophyta</taxon>
        <taxon>Magnoliopsida</taxon>
        <taxon>eudicotyledons</taxon>
        <taxon>Gunneridae</taxon>
        <taxon>Pentapetalae</taxon>
        <taxon>asterids</taxon>
        <taxon>lamiids</taxon>
        <taxon>Solanales</taxon>
        <taxon>Solanaceae</taxon>
        <taxon>Solanoideae</taxon>
        <taxon>Hyoscyameae</taxon>
        <taxon>Anisodus</taxon>
    </lineage>
</organism>
<dbReference type="SUPFAM" id="SSF51445">
    <property type="entry name" value="(Trans)glycosidases"/>
    <property type="match status" value="1"/>
</dbReference>
<evidence type="ECO:0000256" key="7">
    <source>
        <dbReference type="SAM" id="MobiDB-lite"/>
    </source>
</evidence>
<dbReference type="InterPro" id="IPR000490">
    <property type="entry name" value="Glyco_hydro_17"/>
</dbReference>
<evidence type="ECO:0000313" key="9">
    <source>
        <dbReference type="Proteomes" id="UP001291623"/>
    </source>
</evidence>
<dbReference type="InterPro" id="IPR044965">
    <property type="entry name" value="Glyco_hydro_17_plant"/>
</dbReference>
<dbReference type="PROSITE" id="PS00587">
    <property type="entry name" value="GLYCOSYL_HYDROL_F17"/>
    <property type="match status" value="1"/>
</dbReference>
<comment type="similarity">
    <text evidence="1 5">Belongs to the glycosyl hydrolase 17 family.</text>
</comment>
<dbReference type="Gene3D" id="3.20.20.80">
    <property type="entry name" value="Glycosidases"/>
    <property type="match status" value="1"/>
</dbReference>
<evidence type="ECO:0000256" key="4">
    <source>
        <dbReference type="ARBA" id="ARBA00023295"/>
    </source>
</evidence>
<dbReference type="GO" id="GO:0006952">
    <property type="term" value="P:defense response"/>
    <property type="evidence" value="ECO:0007669"/>
    <property type="project" value="UniProtKB-KW"/>
</dbReference>
<dbReference type="Pfam" id="PF00332">
    <property type="entry name" value="Glyco_hydro_17"/>
    <property type="match status" value="1"/>
</dbReference>
<keyword evidence="3" id="KW-0611">Plant defense</keyword>
<dbReference type="FunFam" id="3.20.20.80:FF:000010">
    <property type="entry name" value="glucan endo-1,3-beta-glucosidase, basic"/>
    <property type="match status" value="1"/>
</dbReference>
<dbReference type="InterPro" id="IPR017853">
    <property type="entry name" value="GH"/>
</dbReference>
<protein>
    <submittedName>
        <fullName evidence="8">Uncharacterized protein</fullName>
    </submittedName>
</protein>
<gene>
    <name evidence="8" type="ORF">RND71_008578</name>
</gene>
<accession>A0AAE1VTW8</accession>
<name>A0AAE1VTW8_9SOLA</name>
<dbReference type="EMBL" id="JAVYJV010000004">
    <property type="protein sequence ID" value="KAK4373194.1"/>
    <property type="molecule type" value="Genomic_DNA"/>
</dbReference>
<evidence type="ECO:0000256" key="1">
    <source>
        <dbReference type="ARBA" id="ARBA00008773"/>
    </source>
</evidence>
<comment type="caution">
    <text evidence="8">The sequence shown here is derived from an EMBL/GenBank/DDBJ whole genome shotgun (WGS) entry which is preliminary data.</text>
</comment>
<evidence type="ECO:0000256" key="5">
    <source>
        <dbReference type="RuleBase" id="RU004335"/>
    </source>
</evidence>
<dbReference type="GO" id="GO:0005975">
    <property type="term" value="P:carbohydrate metabolic process"/>
    <property type="evidence" value="ECO:0007669"/>
    <property type="project" value="InterPro"/>
</dbReference>
<sequence>MSDERIESLGEISTRNRKRKGKVVATAKQRPTGTKRGSSKRRAQTKARDMLVEVERELYSAYEQNNTDDLEPLTGKKAKRKKLSKEVKYTNGNDNSRIEASIGVCYGRVGTNLPPISEAINLIKSNGISRIRLFNPDPEELQPFSGTGIELLIGVPNEILPTLANNPVTTSIEWLQSNIFAHVSPNQVKYLVVGNEIFLKDPYYSRYIVPTITKLYQALQTLGLATTIKLSSSHASTILSNSYPPSSSTFDSNIKPFLLPLLQFLRDTGSPLMVNVYPFFAYINNPKYVSLDHALFRSSYVEYDQNLAYDNMFDASIDAFVYAMEKEGFEGIPVMVTETGWPTAGIDGASIDNAFTYIQNIVRRALNNVGTPKRPGVGLDIFLFDLFDENGKSGEEFERHFGIFGDNGIKAYDIRFN</sequence>
<evidence type="ECO:0000256" key="6">
    <source>
        <dbReference type="RuleBase" id="RU004336"/>
    </source>
</evidence>
<dbReference type="Proteomes" id="UP001291623">
    <property type="component" value="Unassembled WGS sequence"/>
</dbReference>